<proteinExistence type="predicted"/>
<evidence type="ECO:0000313" key="2">
    <source>
        <dbReference type="EMBL" id="TGN16067.1"/>
    </source>
</evidence>
<accession>A0A6H3NTC0</accession>
<evidence type="ECO:0000259" key="1">
    <source>
        <dbReference type="Pfam" id="PF01973"/>
    </source>
</evidence>
<dbReference type="EMBL" id="RQHU01000005">
    <property type="protein sequence ID" value="TGN16067.1"/>
    <property type="molecule type" value="Genomic_DNA"/>
</dbReference>
<keyword evidence="3" id="KW-1185">Reference proteome</keyword>
<dbReference type="OrthoDB" id="335210at2"/>
<dbReference type="Pfam" id="PF01973">
    <property type="entry name" value="MptE-like"/>
    <property type="match status" value="1"/>
</dbReference>
<organism evidence="2 3">
    <name type="scientific">Leptospira bandrabouensis</name>
    <dbReference type="NCBI Taxonomy" id="2484903"/>
    <lineage>
        <taxon>Bacteria</taxon>
        <taxon>Pseudomonadati</taxon>
        <taxon>Spirochaetota</taxon>
        <taxon>Spirochaetia</taxon>
        <taxon>Leptospirales</taxon>
        <taxon>Leptospiraceae</taxon>
        <taxon>Leptospira</taxon>
    </lineage>
</organism>
<dbReference type="AlphaFoldDB" id="A0A6H3NTC0"/>
<protein>
    <submittedName>
        <fullName evidence="2">DUF115 domain-containing protein</fullName>
    </submittedName>
</protein>
<dbReference type="Proteomes" id="UP000297649">
    <property type="component" value="Unassembled WGS sequence"/>
</dbReference>
<feature type="domain" description="6-hydroxymethylpterin diphosphokinase MptE-like" evidence="1">
    <location>
        <begin position="191"/>
        <end position="296"/>
    </location>
</feature>
<dbReference type="PANTHER" id="PTHR41786">
    <property type="entry name" value="MOTILITY ACCESSORY FACTOR MAF"/>
    <property type="match status" value="1"/>
</dbReference>
<reference evidence="2" key="1">
    <citation type="journal article" date="2019" name="PLoS Negl. Trop. Dis.">
        <title>Revisiting the worldwide diversity of Leptospira species in the environment.</title>
        <authorList>
            <person name="Vincent A.T."/>
            <person name="Schiettekatte O."/>
            <person name="Bourhy P."/>
            <person name="Veyrier F.J."/>
            <person name="Picardeau M."/>
        </authorList>
    </citation>
    <scope>NUCLEOTIDE SEQUENCE [LARGE SCALE GENOMIC DNA]</scope>
    <source>
        <strain evidence="2">201601109</strain>
    </source>
</reference>
<evidence type="ECO:0000313" key="3">
    <source>
        <dbReference type="Proteomes" id="UP000297649"/>
    </source>
</evidence>
<gene>
    <name evidence="2" type="ORF">EHR08_07280</name>
</gene>
<dbReference type="PANTHER" id="PTHR41786:SF1">
    <property type="entry name" value="6-HYDROXYMETHYLPTERIN DIPHOSPHOKINASE MPTE-LIKE DOMAIN-CONTAINING PROTEIN"/>
    <property type="match status" value="1"/>
</dbReference>
<sequence>MPHFQNNLLYNFQTSDNFYLHSKVSPEKEASRFLSGLRTDSIPVILGIGALHIVRSYLETPNEHQTVVFWEPHHEIYELMEFQREITSLEDSFQSKGIHLFLVTGTYPNWPHLKEKIKNLPDVAGSLQSKWSLYISPSYERIFPELIKDCQSNFQSQFLLRDINKNTIQHFSKLWTHNYLKNRTRLFFNDTSIQWFQSFSGKNTSVLFLGASPGLEIDLPRIKKDRNHFLIFASDTAIGYLLPNGVIPDFIVSFDSGRGTTYHLLLDLPKQIPIITWLGGSSYIFELSNPKILVNTGHPLDQITQHLFLNHLGKPWPHYSNPSLNLLGMVLSITDSIEDRQFFVSGVSFLAERGKSHCKGTGYERFYLPDTNRKKSLEFTTKRLYSGDRKGKNQIAWDRLNQKQSLPGFQFLSEAKEISFPTIQDKIDPLQVFQGFPPSIADLAKWADQDHSGIIHKKTLNTWLRFSLS</sequence>
<comment type="caution">
    <text evidence="2">The sequence shown here is derived from an EMBL/GenBank/DDBJ whole genome shotgun (WGS) entry which is preliminary data.</text>
</comment>
<dbReference type="InterPro" id="IPR002826">
    <property type="entry name" value="MptE-like"/>
</dbReference>
<name>A0A6H3NTC0_9LEPT</name>